<dbReference type="EMBL" id="CAJOBG010003306">
    <property type="protein sequence ID" value="CAF4056311.1"/>
    <property type="molecule type" value="Genomic_DNA"/>
</dbReference>
<dbReference type="Pfam" id="PF00735">
    <property type="entry name" value="Septin"/>
    <property type="match status" value="1"/>
</dbReference>
<name>A0A819KR15_9BILA</name>
<accession>A0A819KR15</accession>
<organism evidence="2 4">
    <name type="scientific">Rotaria magnacalcarata</name>
    <dbReference type="NCBI Taxonomy" id="392030"/>
    <lineage>
        <taxon>Eukaryota</taxon>
        <taxon>Metazoa</taxon>
        <taxon>Spiralia</taxon>
        <taxon>Gnathifera</taxon>
        <taxon>Rotifera</taxon>
        <taxon>Eurotatoria</taxon>
        <taxon>Bdelloidea</taxon>
        <taxon>Philodinida</taxon>
        <taxon>Philodinidae</taxon>
        <taxon>Rotaria</taxon>
    </lineage>
</organism>
<dbReference type="InterPro" id="IPR030379">
    <property type="entry name" value="G_SEPTIN_dom"/>
</dbReference>
<gene>
    <name evidence="3" type="ORF">OVN521_LOCUS18318</name>
    <name evidence="2" type="ORF">UXM345_LOCUS13460</name>
</gene>
<dbReference type="PANTHER" id="PTHR18884">
    <property type="entry name" value="SEPTIN"/>
    <property type="match status" value="1"/>
</dbReference>
<dbReference type="Gene3D" id="3.40.50.300">
    <property type="entry name" value="P-loop containing nucleotide triphosphate hydrolases"/>
    <property type="match status" value="1"/>
</dbReference>
<reference evidence="2" key="1">
    <citation type="submission" date="2021-02" db="EMBL/GenBank/DDBJ databases">
        <authorList>
            <person name="Nowell W R."/>
        </authorList>
    </citation>
    <scope>NUCLEOTIDE SEQUENCE</scope>
</reference>
<evidence type="ECO:0000313" key="4">
    <source>
        <dbReference type="Proteomes" id="UP000663842"/>
    </source>
</evidence>
<dbReference type="EMBL" id="CAJOBF010001460">
    <property type="protein sequence ID" value="CAF3953182.1"/>
    <property type="molecule type" value="Genomic_DNA"/>
</dbReference>
<dbReference type="InterPro" id="IPR027417">
    <property type="entry name" value="P-loop_NTPase"/>
</dbReference>
<proteinExistence type="predicted"/>
<evidence type="ECO:0000313" key="5">
    <source>
        <dbReference type="Proteomes" id="UP000663866"/>
    </source>
</evidence>
<keyword evidence="5" id="KW-1185">Reference proteome</keyword>
<evidence type="ECO:0000313" key="3">
    <source>
        <dbReference type="EMBL" id="CAF4056311.1"/>
    </source>
</evidence>
<sequence length="139" mass="16220">MCFIAIKKETPSIHSCELNEEWNINNLPNQIMVKAISDGFVFNILCVDETTCSNSSLFYILFYECEICLKLTLVERASFDDQINNDNSCKIIGNFIDTQLQSCLNEELKIKRNLLNYHDTFIHILFIFYSSNRLFIKNV</sequence>
<dbReference type="Proteomes" id="UP000663842">
    <property type="component" value="Unassembled WGS sequence"/>
</dbReference>
<comment type="caution">
    <text evidence="2">The sequence shown here is derived from an EMBL/GenBank/DDBJ whole genome shotgun (WGS) entry which is preliminary data.</text>
</comment>
<evidence type="ECO:0000313" key="2">
    <source>
        <dbReference type="EMBL" id="CAF3953182.1"/>
    </source>
</evidence>
<dbReference type="GO" id="GO:0005525">
    <property type="term" value="F:GTP binding"/>
    <property type="evidence" value="ECO:0007669"/>
    <property type="project" value="InterPro"/>
</dbReference>
<feature type="domain" description="Septin-type G" evidence="1">
    <location>
        <begin position="65"/>
        <end position="131"/>
    </location>
</feature>
<dbReference type="AlphaFoldDB" id="A0A819KR15"/>
<dbReference type="Proteomes" id="UP000663866">
    <property type="component" value="Unassembled WGS sequence"/>
</dbReference>
<protein>
    <recommendedName>
        <fullName evidence="1">Septin-type G domain-containing protein</fullName>
    </recommendedName>
</protein>
<evidence type="ECO:0000259" key="1">
    <source>
        <dbReference type="Pfam" id="PF00735"/>
    </source>
</evidence>